<evidence type="ECO:0000256" key="3">
    <source>
        <dbReference type="ARBA" id="ARBA00022692"/>
    </source>
</evidence>
<dbReference type="PIRSF" id="PIRSF023381">
    <property type="entry name" value="MannP-dilichol_defect-1p"/>
    <property type="match status" value="1"/>
</dbReference>
<accession>T1FMJ2</accession>
<dbReference type="InterPro" id="IPR016817">
    <property type="entry name" value="MannP-dilichol_defect-1"/>
</dbReference>
<dbReference type="OrthoDB" id="271506at2759"/>
<dbReference type="GeneID" id="20210041"/>
<dbReference type="Gene3D" id="1.20.1280.290">
    <property type="match status" value="2"/>
</dbReference>
<feature type="transmembrane region" description="Helical" evidence="9">
    <location>
        <begin position="211"/>
        <end position="229"/>
    </location>
</feature>
<dbReference type="GO" id="GO:0016020">
    <property type="term" value="C:membrane"/>
    <property type="evidence" value="ECO:0007669"/>
    <property type="project" value="UniProtKB-SubCell"/>
</dbReference>
<feature type="transmembrane region" description="Helical" evidence="9">
    <location>
        <begin position="38"/>
        <end position="56"/>
    </location>
</feature>
<evidence type="ECO:0000256" key="5">
    <source>
        <dbReference type="ARBA" id="ARBA00022989"/>
    </source>
</evidence>
<reference evidence="11" key="3">
    <citation type="submission" date="2015-06" db="UniProtKB">
        <authorList>
            <consortium name="EnsemblMetazoa"/>
        </authorList>
    </citation>
    <scope>IDENTIFICATION</scope>
</reference>
<evidence type="ECO:0000256" key="2">
    <source>
        <dbReference type="ARBA" id="ARBA00022448"/>
    </source>
</evidence>
<name>T1FMJ2_HELRO</name>
<dbReference type="EMBL" id="AMQM01002394">
    <property type="status" value="NOT_ANNOTATED_CDS"/>
    <property type="molecule type" value="Genomic_DNA"/>
</dbReference>
<organism evidence="11 12">
    <name type="scientific">Helobdella robusta</name>
    <name type="common">Californian leech</name>
    <dbReference type="NCBI Taxonomy" id="6412"/>
    <lineage>
        <taxon>Eukaryota</taxon>
        <taxon>Metazoa</taxon>
        <taxon>Spiralia</taxon>
        <taxon>Lophotrochozoa</taxon>
        <taxon>Annelida</taxon>
        <taxon>Clitellata</taxon>
        <taxon>Hirudinea</taxon>
        <taxon>Rhynchobdellida</taxon>
        <taxon>Glossiphoniidae</taxon>
        <taxon>Helobdella</taxon>
    </lineage>
</organism>
<keyword evidence="2" id="KW-0813">Transport</keyword>
<dbReference type="STRING" id="6412.T1FMJ2"/>
<evidence type="ECO:0000313" key="10">
    <source>
        <dbReference type="EMBL" id="ESN90763.1"/>
    </source>
</evidence>
<reference evidence="10 12" key="2">
    <citation type="journal article" date="2013" name="Nature">
        <title>Insights into bilaterian evolution from three spiralian genomes.</title>
        <authorList>
            <person name="Simakov O."/>
            <person name="Marletaz F."/>
            <person name="Cho S.J."/>
            <person name="Edsinger-Gonzales E."/>
            <person name="Havlak P."/>
            <person name="Hellsten U."/>
            <person name="Kuo D.H."/>
            <person name="Larsson T."/>
            <person name="Lv J."/>
            <person name="Arendt D."/>
            <person name="Savage R."/>
            <person name="Osoegawa K."/>
            <person name="de Jong P."/>
            <person name="Grimwood J."/>
            <person name="Chapman J.A."/>
            <person name="Shapiro H."/>
            <person name="Aerts A."/>
            <person name="Otillar R.P."/>
            <person name="Terry A.Y."/>
            <person name="Boore J.L."/>
            <person name="Grigoriev I.V."/>
            <person name="Lindberg D.R."/>
            <person name="Seaver E.C."/>
            <person name="Weisblat D.A."/>
            <person name="Putnam N.H."/>
            <person name="Rokhsar D.S."/>
        </authorList>
    </citation>
    <scope>NUCLEOTIDE SEQUENCE</scope>
</reference>
<dbReference type="InParanoid" id="T1FMJ2"/>
<dbReference type="KEGG" id="hro:HELRODRAFT_185227"/>
<dbReference type="FunFam" id="1.20.1280.290:FF:000006">
    <property type="entry name" value="mannose-P-dolichol utilization defect 1 protein"/>
    <property type="match status" value="1"/>
</dbReference>
<dbReference type="SMART" id="SM00679">
    <property type="entry name" value="CTNS"/>
    <property type="match status" value="2"/>
</dbReference>
<evidence type="ECO:0000256" key="8">
    <source>
        <dbReference type="PIRNR" id="PIRNR023381"/>
    </source>
</evidence>
<feature type="transmembrane region" description="Helical" evidence="9">
    <location>
        <begin position="68"/>
        <end position="91"/>
    </location>
</feature>
<evidence type="ECO:0000256" key="4">
    <source>
        <dbReference type="ARBA" id="ARBA00022737"/>
    </source>
</evidence>
<protein>
    <recommendedName>
        <fullName evidence="8">Mannose-P-dolichol utilization defect 1 protein homolog</fullName>
    </recommendedName>
</protein>
<feature type="transmembrane region" description="Helical" evidence="9">
    <location>
        <begin position="149"/>
        <end position="167"/>
    </location>
</feature>
<evidence type="ECO:0000256" key="9">
    <source>
        <dbReference type="SAM" id="Phobius"/>
    </source>
</evidence>
<dbReference type="RefSeq" id="XP_009031629.1">
    <property type="nucleotide sequence ID" value="XM_009033381.1"/>
</dbReference>
<keyword evidence="4" id="KW-0677">Repeat</keyword>
<dbReference type="Proteomes" id="UP000015101">
    <property type="component" value="Unassembled WGS sequence"/>
</dbReference>
<evidence type="ECO:0000256" key="7">
    <source>
        <dbReference type="ARBA" id="ARBA00038475"/>
    </source>
</evidence>
<dbReference type="OMA" id="LQVLYYW"/>
<dbReference type="InterPro" id="IPR006603">
    <property type="entry name" value="PQ-loop_rpt"/>
</dbReference>
<dbReference type="Pfam" id="PF04193">
    <property type="entry name" value="PQ-loop"/>
    <property type="match status" value="2"/>
</dbReference>
<dbReference type="eggNOG" id="KOG3211">
    <property type="taxonomic scope" value="Eukaryota"/>
</dbReference>
<gene>
    <name evidence="11" type="primary">20210041</name>
    <name evidence="10" type="ORF">HELRODRAFT_185227</name>
</gene>
<comment type="subcellular location">
    <subcellularLocation>
        <location evidence="1 8">Membrane</location>
        <topology evidence="1 8">Multi-pass membrane protein</topology>
    </subcellularLocation>
</comment>
<keyword evidence="12" id="KW-1185">Reference proteome</keyword>
<keyword evidence="5 8" id="KW-1133">Transmembrane helix</keyword>
<dbReference type="GO" id="GO:0009312">
    <property type="term" value="P:oligosaccharide biosynthetic process"/>
    <property type="evidence" value="ECO:0000318"/>
    <property type="project" value="GO_Central"/>
</dbReference>
<dbReference type="CTD" id="20210041"/>
<sequence length="278" mass="30067">MSSAKQVPISWLDYFITPKCYNKLFVDRQLESECLKAIISKFLGYLIILGSILVKVPQILKIVKANSAEGLSLVGIVLELIAVSGTLAYSYANNFPFSSYGEAAFMTFQQIIIMYLVVLYGQNFRTAVIYTSVYGVALGYLMSPQVPLHLLTLLQASVVALIVFSRLSQALTNYQNSGTGQLSFVTVFLQFAGSSVRILTSLHETGDPMTIFMFVMSSFTNAILLGQIIKYWNGPGNNTNVAVVGCVDGAADGVAIGGDSHSVGVNNNNNKGKGKKVN</sequence>
<keyword evidence="3 8" id="KW-0812">Transmembrane</keyword>
<reference evidence="12" key="1">
    <citation type="submission" date="2012-12" db="EMBL/GenBank/DDBJ databases">
        <authorList>
            <person name="Hellsten U."/>
            <person name="Grimwood J."/>
            <person name="Chapman J.A."/>
            <person name="Shapiro H."/>
            <person name="Aerts A."/>
            <person name="Otillar R.P."/>
            <person name="Terry A.Y."/>
            <person name="Boore J.L."/>
            <person name="Simakov O."/>
            <person name="Marletaz F."/>
            <person name="Cho S.-J."/>
            <person name="Edsinger-Gonzales E."/>
            <person name="Havlak P."/>
            <person name="Kuo D.-H."/>
            <person name="Larsson T."/>
            <person name="Lv J."/>
            <person name="Arendt D."/>
            <person name="Savage R."/>
            <person name="Osoegawa K."/>
            <person name="de Jong P."/>
            <person name="Lindberg D.R."/>
            <person name="Seaver E.C."/>
            <person name="Weisblat D.A."/>
            <person name="Putnam N.H."/>
            <person name="Grigoriev I.V."/>
            <person name="Rokhsar D.S."/>
        </authorList>
    </citation>
    <scope>NUCLEOTIDE SEQUENCE</scope>
</reference>
<dbReference type="EMBL" id="KB097753">
    <property type="protein sequence ID" value="ESN90763.1"/>
    <property type="molecule type" value="Genomic_DNA"/>
</dbReference>
<evidence type="ECO:0000313" key="11">
    <source>
        <dbReference type="EnsemblMetazoa" id="HelroP185227"/>
    </source>
</evidence>
<dbReference type="PANTHER" id="PTHR12226:SF2">
    <property type="entry name" value="MANNOSE-P-DOLICHOL UTILIZATION DEFECT 1 PROTEIN"/>
    <property type="match status" value="1"/>
</dbReference>
<evidence type="ECO:0000313" key="12">
    <source>
        <dbReference type="Proteomes" id="UP000015101"/>
    </source>
</evidence>
<dbReference type="PANTHER" id="PTHR12226">
    <property type="entry name" value="MANNOSE-P-DOLICHOL UTILIZATION DEFECT 1 LEC35 -RELATED"/>
    <property type="match status" value="1"/>
</dbReference>
<dbReference type="EnsemblMetazoa" id="HelroT185227">
    <property type="protein sequence ID" value="HelroP185227"/>
    <property type="gene ID" value="HelroG185227"/>
</dbReference>
<dbReference type="EMBL" id="AMQM01002395">
    <property type="status" value="NOT_ANNOTATED_CDS"/>
    <property type="molecule type" value="Genomic_DNA"/>
</dbReference>
<evidence type="ECO:0000256" key="1">
    <source>
        <dbReference type="ARBA" id="ARBA00004141"/>
    </source>
</evidence>
<proteinExistence type="inferred from homology"/>
<dbReference type="FunCoup" id="T1FMJ2">
    <property type="interactions" value="737"/>
</dbReference>
<feature type="transmembrane region" description="Helical" evidence="9">
    <location>
        <begin position="179"/>
        <end position="199"/>
    </location>
</feature>
<evidence type="ECO:0000256" key="6">
    <source>
        <dbReference type="ARBA" id="ARBA00023136"/>
    </source>
</evidence>
<keyword evidence="6 8" id="KW-0472">Membrane</keyword>
<dbReference type="HOGENOM" id="CLU_053568_2_0_1"/>
<comment type="similarity">
    <text evidence="7 8">Belongs to the MPDU1 (TC 2.A.43.3) family.</text>
</comment>
<dbReference type="AlphaFoldDB" id="T1FMJ2"/>